<reference evidence="13 15" key="1">
    <citation type="submission" date="2015-02" db="EMBL/GenBank/DDBJ databases">
        <authorList>
            <person name="Chooi Y.-H."/>
        </authorList>
    </citation>
    <scope>NUCLEOTIDE SEQUENCE [LARGE SCALE GENOMIC DNA]</scope>
    <source>
        <strain evidence="13">E3</strain>
    </source>
</reference>
<dbReference type="InterPro" id="IPR031356">
    <property type="entry name" value="Stealth_CR4"/>
</dbReference>
<dbReference type="OMA" id="MIDRVVM"/>
<reference evidence="14 16" key="2">
    <citation type="submission" date="2018-03" db="EMBL/GenBank/DDBJ databases">
        <authorList>
            <person name="Fogelqvist J."/>
        </authorList>
    </citation>
    <scope>NUCLEOTIDE SEQUENCE [LARGE SCALE GENOMIC DNA]</scope>
</reference>
<feature type="domain" description="Stealth protein CR4 conserved region 4" evidence="12">
    <location>
        <begin position="842"/>
        <end position="894"/>
    </location>
</feature>
<keyword evidence="7" id="KW-0812">Transmembrane</keyword>
<evidence type="ECO:0000259" key="11">
    <source>
        <dbReference type="Pfam" id="PF17102"/>
    </source>
</evidence>
<dbReference type="InterPro" id="IPR021520">
    <property type="entry name" value="Stealth_CR2"/>
</dbReference>
<accession>A0A0G4J6N2</accession>
<dbReference type="Pfam" id="PF17102">
    <property type="entry name" value="Stealth_CR3"/>
    <property type="match status" value="1"/>
</dbReference>
<dbReference type="InterPro" id="IPR018247">
    <property type="entry name" value="EF_Hand_1_Ca_BS"/>
</dbReference>
<dbReference type="STRING" id="37360.A0A0G4J6N2"/>
<organism evidence="13 15">
    <name type="scientific">Plasmodiophora brassicae</name>
    <name type="common">Clubroot disease agent</name>
    <dbReference type="NCBI Taxonomy" id="37360"/>
    <lineage>
        <taxon>Eukaryota</taxon>
        <taxon>Sar</taxon>
        <taxon>Rhizaria</taxon>
        <taxon>Endomyxa</taxon>
        <taxon>Phytomyxea</taxon>
        <taxon>Plasmodiophorida</taxon>
        <taxon>Plasmodiophoridae</taxon>
        <taxon>Plasmodiophora</taxon>
    </lineage>
</organism>
<comment type="similarity">
    <text evidence="1">Belongs to the stealth family.</text>
</comment>
<dbReference type="InterPro" id="IPR031357">
    <property type="entry name" value="Stealth_CR3"/>
</dbReference>
<evidence type="ECO:0000256" key="1">
    <source>
        <dbReference type="ARBA" id="ARBA00007583"/>
    </source>
</evidence>
<evidence type="ECO:0000259" key="10">
    <source>
        <dbReference type="Pfam" id="PF17101"/>
    </source>
</evidence>
<feature type="domain" description="LNR" evidence="8">
    <location>
        <begin position="281"/>
        <end position="313"/>
    </location>
</feature>
<keyword evidence="7" id="KW-0472">Membrane</keyword>
<geneLocation type="mitochondrion" evidence="14"/>
<proteinExistence type="inferred from homology"/>
<feature type="compositionally biased region" description="Polar residues" evidence="6">
    <location>
        <begin position="326"/>
        <end position="337"/>
    </location>
</feature>
<evidence type="ECO:0000256" key="4">
    <source>
        <dbReference type="ARBA" id="ARBA00023157"/>
    </source>
</evidence>
<evidence type="ECO:0000313" key="13">
    <source>
        <dbReference type="EMBL" id="CEP02951.1"/>
    </source>
</evidence>
<protein>
    <recommendedName>
        <fullName evidence="17">EF-hand domain-containing protein</fullName>
    </recommendedName>
</protein>
<feature type="transmembrane region" description="Helical" evidence="7">
    <location>
        <begin position="43"/>
        <end position="63"/>
    </location>
</feature>
<dbReference type="Pfam" id="PF11380">
    <property type="entry name" value="Stealth_CR2"/>
    <property type="match status" value="1"/>
</dbReference>
<dbReference type="GO" id="GO:0005794">
    <property type="term" value="C:Golgi apparatus"/>
    <property type="evidence" value="ECO:0007669"/>
    <property type="project" value="TreeGrafter"/>
</dbReference>
<evidence type="ECO:0000313" key="16">
    <source>
        <dbReference type="Proteomes" id="UP000290189"/>
    </source>
</evidence>
<evidence type="ECO:0000256" key="5">
    <source>
        <dbReference type="ARBA" id="ARBA00023180"/>
    </source>
</evidence>
<feature type="domain" description="Stealth protein CR3 conserved region 3" evidence="11">
    <location>
        <begin position="671"/>
        <end position="719"/>
    </location>
</feature>
<dbReference type="EMBL" id="CDSF01000134">
    <property type="protein sequence ID" value="CEP02951.1"/>
    <property type="molecule type" value="Genomic_DNA"/>
</dbReference>
<feature type="region of interest" description="Disordered" evidence="6">
    <location>
        <begin position="319"/>
        <end position="346"/>
    </location>
</feature>
<feature type="transmembrane region" description="Helical" evidence="7">
    <location>
        <begin position="900"/>
        <end position="925"/>
    </location>
</feature>
<evidence type="ECO:0000259" key="12">
    <source>
        <dbReference type="Pfam" id="PF17103"/>
    </source>
</evidence>
<name>A0A0G4J6N2_PLABS</name>
<keyword evidence="5" id="KW-0325">Glycoprotein</keyword>
<keyword evidence="2" id="KW-0808">Transferase</keyword>
<dbReference type="Pfam" id="PF17103">
    <property type="entry name" value="Stealth_CR4"/>
    <property type="match status" value="1"/>
</dbReference>
<dbReference type="EMBL" id="OVEO01000018">
    <property type="protein sequence ID" value="SPR01556.1"/>
    <property type="molecule type" value="Genomic_DNA"/>
</dbReference>
<dbReference type="GO" id="GO:0046835">
    <property type="term" value="P:carbohydrate phosphorylation"/>
    <property type="evidence" value="ECO:0007669"/>
    <property type="project" value="TreeGrafter"/>
</dbReference>
<dbReference type="Gene3D" id="3.30.300.320">
    <property type="match status" value="1"/>
</dbReference>
<keyword evidence="7" id="KW-1133">Transmembrane helix</keyword>
<keyword evidence="3" id="KW-0677">Repeat</keyword>
<evidence type="ECO:0000256" key="7">
    <source>
        <dbReference type="SAM" id="Phobius"/>
    </source>
</evidence>
<dbReference type="Proteomes" id="UP000290189">
    <property type="component" value="Unassembled WGS sequence"/>
</dbReference>
<keyword evidence="14" id="KW-0496">Mitochondrion</keyword>
<evidence type="ECO:0000313" key="15">
    <source>
        <dbReference type="Proteomes" id="UP000039324"/>
    </source>
</evidence>
<keyword evidence="4" id="KW-1015">Disulfide bond</keyword>
<evidence type="ECO:0000256" key="6">
    <source>
        <dbReference type="SAM" id="MobiDB-lite"/>
    </source>
</evidence>
<gene>
    <name evidence="13" type="ORF">PBRA_009169</name>
    <name evidence="14" type="ORF">PLBR_LOCUS8771</name>
</gene>
<evidence type="ECO:0000256" key="3">
    <source>
        <dbReference type="ARBA" id="ARBA00022737"/>
    </source>
</evidence>
<dbReference type="GO" id="GO:0003976">
    <property type="term" value="F:UDP-N-acetylglucosamine-lysosomal-enzyme N-acetylglucosaminephosphotransferase activity"/>
    <property type="evidence" value="ECO:0007669"/>
    <property type="project" value="TreeGrafter"/>
</dbReference>
<feature type="domain" description="Stealth protein CR2 conserved region 2" evidence="9">
    <location>
        <begin position="167"/>
        <end position="273"/>
    </location>
</feature>
<evidence type="ECO:0000259" key="9">
    <source>
        <dbReference type="Pfam" id="PF11380"/>
    </source>
</evidence>
<dbReference type="AlphaFoldDB" id="A0A0G4J6N2"/>
<dbReference type="InterPro" id="IPR000800">
    <property type="entry name" value="Notch_dom"/>
</dbReference>
<dbReference type="PANTHER" id="PTHR24045">
    <property type="match status" value="1"/>
</dbReference>
<dbReference type="Pfam" id="PF17101">
    <property type="entry name" value="Stealth_CR1"/>
    <property type="match status" value="1"/>
</dbReference>
<dbReference type="InterPro" id="IPR031358">
    <property type="entry name" value="Stealth_CR1"/>
</dbReference>
<evidence type="ECO:0000256" key="2">
    <source>
        <dbReference type="ARBA" id="ARBA00022679"/>
    </source>
</evidence>
<dbReference type="OrthoDB" id="263283at2759"/>
<feature type="domain" description="Stealth protein CR1 conserved region 1" evidence="10">
    <location>
        <begin position="99"/>
        <end position="123"/>
    </location>
</feature>
<dbReference type="InterPro" id="IPR047141">
    <property type="entry name" value="Stealth"/>
</dbReference>
<dbReference type="PANTHER" id="PTHR24045:SF0">
    <property type="entry name" value="N-ACETYLGLUCOSAMINE-1-PHOSPHOTRANSFERASE SUBUNITS ALPHA_BETA"/>
    <property type="match status" value="1"/>
</dbReference>
<sequence>MPSSSWAADVVARFPDRQRLLGDLRKRLHRRVLSLMATRTGPVVLVVAASIGVVAAVHVLLLVGQYSAFVVGCATRSCPHAYNNIGRRSFQGDLCAPVFDVVYTWVNGSDRALIEQIQRYRAEDGELASDIASVDKHNADAAAIAEATGAEPTQPEVVDEKKHGQNRFRDNEELRYSLRSLWLYAPWVRNVYIVTNGQVPYWLDLSNPNVFIVTHGDIFPNRADLPVFSSPAIEVHLHRIPGLSDRFLYFNDDTMLGNVVWPDDFWSREGGQKVYLSWDVPQCNAGCPDSWLNDNYCDLVCNTSSCNYDEGDCLGPNINDRGPKSWKNSRPQASSSARPGHVPRAPIQQQELPTQTYCGTGCPNSWLGDKVCDRACKTARCGFDAGDCGTALVRESVHRYELARNGTEIVIPADRMSAYVDMAGRIPYTITSAEHECELFMRSAIIIQSEKLLILVLLPAGEAPATCTVAITARKTDPDGGPATDVLTVFTLHRQGTASSAASSSNDTAVGVVEPGAGAGVSFVDEAQSAGDGPADPAGRALLWTGDVLDLEHVLRQVAVEGVPSDRFPSGVALLGDMNEGDWALAERLVERKREQLVRLAEDEVLATVAEHVRRNEREAGMIWPWQLVKDFARRVTPRNRRLLDAFGDSLRFVTRLYNAYFSVQSRKVPAHMPHMIDKNIVYEMQSIWPAEFAATSSHRFRSSSDIQFAFSYFYYMMERPERFDATAFFRNEIDLDRDGYVSEMELRHLTSLNRQLSFSELTNTLINCSVAIAQSRGHRLSLDEGVSVTEETVRLCPPVLSMLRPIVEGRKHFRHQKASMEQVTFYMVGDNATLVRQRLEEILVERKKFVCLNDDMRNPEPSVKTALSEFFEAYYPMRSPFELPPGTTNRFLYIGPLRWWMRFVALLWFLFESAIVAVVIYVVIRRDDVIAWLRKRDAKVKVDKTMVAF</sequence>
<dbReference type="GO" id="GO:0016256">
    <property type="term" value="P:N-glycan processing to lysosome"/>
    <property type="evidence" value="ECO:0007669"/>
    <property type="project" value="TreeGrafter"/>
</dbReference>
<dbReference type="Pfam" id="PF00066">
    <property type="entry name" value="Notch"/>
    <property type="match status" value="2"/>
</dbReference>
<feature type="domain" description="LNR" evidence="8">
    <location>
        <begin position="358"/>
        <end position="388"/>
    </location>
</feature>
<evidence type="ECO:0000313" key="14">
    <source>
        <dbReference type="EMBL" id="SPR01556.1"/>
    </source>
</evidence>
<dbReference type="Proteomes" id="UP000039324">
    <property type="component" value="Unassembled WGS sequence"/>
</dbReference>
<keyword evidence="15" id="KW-1185">Reference proteome</keyword>
<evidence type="ECO:0000259" key="8">
    <source>
        <dbReference type="Pfam" id="PF00066"/>
    </source>
</evidence>
<dbReference type="PROSITE" id="PS00018">
    <property type="entry name" value="EF_HAND_1"/>
    <property type="match status" value="1"/>
</dbReference>
<evidence type="ECO:0008006" key="17">
    <source>
        <dbReference type="Google" id="ProtNLM"/>
    </source>
</evidence>